<dbReference type="PANTHER" id="PTHR46366:SF1">
    <property type="entry name" value="PDZ DOMAIN-CONTAINING PROTEIN C1685.05"/>
    <property type="match status" value="1"/>
</dbReference>
<keyword evidence="2" id="KW-0732">Signal</keyword>
<dbReference type="GO" id="GO:0010205">
    <property type="term" value="P:photoinhibition"/>
    <property type="evidence" value="ECO:0007669"/>
    <property type="project" value="EnsemblPlants"/>
</dbReference>
<dbReference type="SUPFAM" id="SSF50156">
    <property type="entry name" value="PDZ domain-like"/>
    <property type="match status" value="2"/>
</dbReference>
<feature type="chain" id="PRO_5007831716" description="PDZ domain-containing protein" evidence="2">
    <location>
        <begin position="32"/>
        <end position="818"/>
    </location>
</feature>
<dbReference type="PANTHER" id="PTHR46366">
    <property type="entry name" value="PRO-APOPTOTIC SERINE PROTEASE NMA111"/>
    <property type="match status" value="1"/>
</dbReference>
<comment type="caution">
    <text evidence="4">The sequence shown here is derived from an EMBL/GenBank/DDBJ whole genome shotgun (WGS) entry which is preliminary data.</text>
</comment>
<feature type="domain" description="PDZ" evidence="3">
    <location>
        <begin position="707"/>
        <end position="776"/>
    </location>
</feature>
<evidence type="ECO:0000256" key="2">
    <source>
        <dbReference type="SAM" id="SignalP"/>
    </source>
</evidence>
<evidence type="ECO:0000259" key="3">
    <source>
        <dbReference type="SMART" id="SM00228"/>
    </source>
</evidence>
<dbReference type="SMART" id="SM00228">
    <property type="entry name" value="PDZ"/>
    <property type="match status" value="2"/>
</dbReference>
<dbReference type="InterPro" id="IPR009003">
    <property type="entry name" value="Peptidase_S1_PA"/>
</dbReference>
<dbReference type="SUPFAM" id="SSF50494">
    <property type="entry name" value="Trypsin-like serine proteases"/>
    <property type="match status" value="2"/>
</dbReference>
<sequence>MTQNIGYGFVCQRLLLPCFILRVSILAGTLARLDRDAPHYKKDGYNDFNTFYMQAASGTKGGSSGSPVIDWQGRAVALNAGSKSSSASAFFLPLQRVVRALKFLQNGRETFRDKWEAVPIPRGTLQMTFVHKGFDETRRLGLQSETEQLVRHASPLVETGMLVVDSVVITQFLKMESLLDDNVHQKVELQIERGGKSLVVVLPVEDLHSITPNYFLEVSGAVIHPLSYQQSVLVTIDGHGWYAPPLIYTRDDSSGLWIAKPALPPGAPLISSVINQVESGLVNKNVSSDFDKASLVEPVLQDRSKELADGDTNMETNYEHVGDGPQTRNEFDSGTKKRRVEEDISSNGVVTADSSLHGHDDLQLVEPVSSEDALLIENQGVQAGAANASVAERIIEPTLVMLEVVFLHPVHNFALVSYNPAALGTVGASLVRAAELLPEPAIRRGDSVYLVGLSRSLHATSRKSVVTNPCAALNIASADCPRYRSTNMEVIELDTDFGSTFSGALTDEHGRVKAIWGSFSTQLKYGSSSSEDHQFVRGIPIYTIDNVLKKIISGAKGPALLINGIKRPMPLVRILEVELYPTLLSKARSFGLSDSWIQALVKKDPIRRQVLRVKGCFAGSSAENLLEEGDMILAINKEPVTCFRDIEDACQLLDQYGYNDGKLNLTIFRQGSEIELLVGTDVRDGTGTTRVINWCGCIVHEPHSAVRALGFLPREGHGVYITRWCHGSPVHRYGLFALQWIVEVNGKPTPDLDSFVDVTKELEHGMFVRVKTVHLNGKPRVLSLKQDLHYWPTWELRFDRETAQWHRKTIKALNCNIA</sequence>
<dbReference type="GO" id="GO:0008233">
    <property type="term" value="F:peptidase activity"/>
    <property type="evidence" value="ECO:0007669"/>
    <property type="project" value="EnsemblPlants"/>
</dbReference>
<feature type="domain" description="PDZ" evidence="3">
    <location>
        <begin position="588"/>
        <end position="671"/>
    </location>
</feature>
<feature type="signal peptide" evidence="2">
    <location>
        <begin position="1"/>
        <end position="31"/>
    </location>
</feature>
<gene>
    <name evidence="4" type="ORF">DCAR_010737</name>
</gene>
<dbReference type="AlphaFoldDB" id="A0A162AJG9"/>
<dbReference type="InterPro" id="IPR025926">
    <property type="entry name" value="PDZ-like_dom"/>
</dbReference>
<feature type="region of interest" description="Disordered" evidence="1">
    <location>
        <begin position="313"/>
        <end position="346"/>
    </location>
</feature>
<dbReference type="OMA" id="FWGHCVF"/>
<feature type="compositionally biased region" description="Basic and acidic residues" evidence="1">
    <location>
        <begin position="329"/>
        <end position="342"/>
    </location>
</feature>
<reference evidence="4" key="1">
    <citation type="journal article" date="2016" name="Nat. Genet.">
        <title>A high-quality carrot genome assembly provides new insights into carotenoid accumulation and asterid genome evolution.</title>
        <authorList>
            <person name="Iorizzo M."/>
            <person name="Ellison S."/>
            <person name="Senalik D."/>
            <person name="Zeng P."/>
            <person name="Satapoomin P."/>
            <person name="Huang J."/>
            <person name="Bowman M."/>
            <person name="Iovene M."/>
            <person name="Sanseverino W."/>
            <person name="Cavagnaro P."/>
            <person name="Yildiz M."/>
            <person name="Macko-Podgorni A."/>
            <person name="Moranska E."/>
            <person name="Grzebelus E."/>
            <person name="Grzebelus D."/>
            <person name="Ashrafi H."/>
            <person name="Zheng Z."/>
            <person name="Cheng S."/>
            <person name="Spooner D."/>
            <person name="Van Deynze A."/>
            <person name="Simon P."/>
        </authorList>
    </citation>
    <scope>NUCLEOTIDE SEQUENCE [LARGE SCALE GENOMIC DNA]</scope>
    <source>
        <tissue evidence="4">Leaf</tissue>
    </source>
</reference>
<dbReference type="EMBL" id="LNRQ01000003">
    <property type="protein sequence ID" value="KZN01983.1"/>
    <property type="molecule type" value="Genomic_DNA"/>
</dbReference>
<accession>A0A162AJG9</accession>
<dbReference type="GO" id="GO:0009507">
    <property type="term" value="C:chloroplast"/>
    <property type="evidence" value="ECO:0007669"/>
    <property type="project" value="EnsemblPlants"/>
</dbReference>
<dbReference type="Gramene" id="KZN01983">
    <property type="protein sequence ID" value="KZN01983"/>
    <property type="gene ID" value="DCAR_010737"/>
</dbReference>
<evidence type="ECO:0000313" key="4">
    <source>
        <dbReference type="EMBL" id="KZN01983.1"/>
    </source>
</evidence>
<dbReference type="STRING" id="79200.A0A162AJG9"/>
<name>A0A162AJG9_DAUCS</name>
<evidence type="ECO:0000256" key="1">
    <source>
        <dbReference type="SAM" id="MobiDB-lite"/>
    </source>
</evidence>
<dbReference type="InterPro" id="IPR036034">
    <property type="entry name" value="PDZ_sf"/>
</dbReference>
<protein>
    <recommendedName>
        <fullName evidence="3">PDZ domain-containing protein</fullName>
    </recommendedName>
</protein>
<dbReference type="Pfam" id="PF12812">
    <property type="entry name" value="PDZ_1"/>
    <property type="match status" value="1"/>
</dbReference>
<organism evidence="4">
    <name type="scientific">Daucus carota subsp. sativus</name>
    <name type="common">Carrot</name>
    <dbReference type="NCBI Taxonomy" id="79200"/>
    <lineage>
        <taxon>Eukaryota</taxon>
        <taxon>Viridiplantae</taxon>
        <taxon>Streptophyta</taxon>
        <taxon>Embryophyta</taxon>
        <taxon>Tracheophyta</taxon>
        <taxon>Spermatophyta</taxon>
        <taxon>Magnoliopsida</taxon>
        <taxon>eudicotyledons</taxon>
        <taxon>Gunneridae</taxon>
        <taxon>Pentapetalae</taxon>
        <taxon>asterids</taxon>
        <taxon>campanulids</taxon>
        <taxon>Apiales</taxon>
        <taxon>Apiaceae</taxon>
        <taxon>Apioideae</taxon>
        <taxon>Scandiceae</taxon>
        <taxon>Daucinae</taxon>
        <taxon>Daucus</taxon>
        <taxon>Daucus sect. Daucus</taxon>
    </lineage>
</organism>
<dbReference type="Gene3D" id="2.40.10.10">
    <property type="entry name" value="Trypsin-like serine proteases"/>
    <property type="match status" value="1"/>
</dbReference>
<dbReference type="InterPro" id="IPR043504">
    <property type="entry name" value="Peptidase_S1_PA_chymotrypsin"/>
</dbReference>
<dbReference type="Gene3D" id="2.30.42.10">
    <property type="match status" value="2"/>
</dbReference>
<proteinExistence type="predicted"/>
<dbReference type="InterPro" id="IPR001478">
    <property type="entry name" value="PDZ"/>
</dbReference>
<dbReference type="CDD" id="cd06787">
    <property type="entry name" value="cpPDZ_AthDEGP7-like"/>
    <property type="match status" value="1"/>
</dbReference>